<protein>
    <submittedName>
        <fullName evidence="2">Uncharacterized protein</fullName>
    </submittedName>
</protein>
<proteinExistence type="predicted"/>
<feature type="region of interest" description="Disordered" evidence="1">
    <location>
        <begin position="31"/>
        <end position="62"/>
    </location>
</feature>
<name>A0AAV4XC39_CAEEX</name>
<reference evidence="2 3" key="1">
    <citation type="submission" date="2021-06" db="EMBL/GenBank/DDBJ databases">
        <title>Caerostris extrusa draft genome.</title>
        <authorList>
            <person name="Kono N."/>
            <person name="Arakawa K."/>
        </authorList>
    </citation>
    <scope>NUCLEOTIDE SEQUENCE [LARGE SCALE GENOMIC DNA]</scope>
</reference>
<dbReference type="Proteomes" id="UP001054945">
    <property type="component" value="Unassembled WGS sequence"/>
</dbReference>
<evidence type="ECO:0000313" key="2">
    <source>
        <dbReference type="EMBL" id="GIY91354.1"/>
    </source>
</evidence>
<organism evidence="2 3">
    <name type="scientific">Caerostris extrusa</name>
    <name type="common">Bark spider</name>
    <name type="synonym">Caerostris bankana</name>
    <dbReference type="NCBI Taxonomy" id="172846"/>
    <lineage>
        <taxon>Eukaryota</taxon>
        <taxon>Metazoa</taxon>
        <taxon>Ecdysozoa</taxon>
        <taxon>Arthropoda</taxon>
        <taxon>Chelicerata</taxon>
        <taxon>Arachnida</taxon>
        <taxon>Araneae</taxon>
        <taxon>Araneomorphae</taxon>
        <taxon>Entelegynae</taxon>
        <taxon>Araneoidea</taxon>
        <taxon>Araneidae</taxon>
        <taxon>Caerostris</taxon>
    </lineage>
</organism>
<evidence type="ECO:0000256" key="1">
    <source>
        <dbReference type="SAM" id="MobiDB-lite"/>
    </source>
</evidence>
<keyword evidence="3" id="KW-1185">Reference proteome</keyword>
<gene>
    <name evidence="2" type="ORF">CEXT_364781</name>
</gene>
<comment type="caution">
    <text evidence="2">The sequence shown here is derived from an EMBL/GenBank/DDBJ whole genome shotgun (WGS) entry which is preliminary data.</text>
</comment>
<sequence>MEHNSFHSSIADDSDFLFPLIRNKERIHLSTKRNHFQSGSRLDATMGRDESSDQHPDSDRSAGLLTISSLSNAISPPRILSLIPPPFFSCPFSPFANDVH</sequence>
<accession>A0AAV4XC39</accession>
<dbReference type="AlphaFoldDB" id="A0AAV4XC39"/>
<evidence type="ECO:0000313" key="3">
    <source>
        <dbReference type="Proteomes" id="UP001054945"/>
    </source>
</evidence>
<dbReference type="EMBL" id="BPLR01017405">
    <property type="protein sequence ID" value="GIY91354.1"/>
    <property type="molecule type" value="Genomic_DNA"/>
</dbReference>
<feature type="compositionally biased region" description="Basic and acidic residues" evidence="1">
    <location>
        <begin position="46"/>
        <end position="60"/>
    </location>
</feature>